<dbReference type="InterPro" id="IPR011009">
    <property type="entry name" value="Kinase-like_dom_sf"/>
</dbReference>
<evidence type="ECO:0000256" key="2">
    <source>
        <dbReference type="ARBA" id="ARBA00012513"/>
    </source>
</evidence>
<dbReference type="InterPro" id="IPR050235">
    <property type="entry name" value="CK1_Ser-Thr_kinase"/>
</dbReference>
<dbReference type="GO" id="GO:0004674">
    <property type="term" value="F:protein serine/threonine kinase activity"/>
    <property type="evidence" value="ECO:0007669"/>
    <property type="project" value="UniProtKB-EC"/>
</dbReference>
<dbReference type="Pfam" id="PF24289">
    <property type="entry name" value="DUF7477"/>
    <property type="match status" value="1"/>
</dbReference>
<name>A0AAD8NHJ9_TARER</name>
<dbReference type="PROSITE" id="PS00108">
    <property type="entry name" value="PROTEIN_KINASE_ST"/>
    <property type="match status" value="1"/>
</dbReference>
<dbReference type="InterPro" id="IPR000719">
    <property type="entry name" value="Prot_kinase_dom"/>
</dbReference>
<accession>A0AAD8NHJ9</accession>
<protein>
    <recommendedName>
        <fullName evidence="2">non-specific serine/threonine protein kinase</fullName>
        <ecNumber evidence="2">2.7.11.1</ecNumber>
    </recommendedName>
</protein>
<dbReference type="InterPro" id="IPR008271">
    <property type="entry name" value="Ser/Thr_kinase_AS"/>
</dbReference>
<dbReference type="PANTHER" id="PTHR11909">
    <property type="entry name" value="CASEIN KINASE-RELATED"/>
    <property type="match status" value="1"/>
</dbReference>
<dbReference type="EMBL" id="JAUHHV010000011">
    <property type="protein sequence ID" value="KAK1408198.1"/>
    <property type="molecule type" value="Genomic_DNA"/>
</dbReference>
<sequence>MRRISFLMLRMSTEMVACIAMEAISILENIHSKGFIHGDVKPENFLLGPPGSSDEKKLFLVDFGLGTSYLHQLYKVSESFPYKWIDEKWEKGYHVTAMATAGNRWAIVMSTGAGFYDQVVELDFMYPSEGIHERWDAGYMITSTAATCEQVAFVLSKHKRSTDMSQETLRTSEFSITHVEVKFPLPLINWEKDLYITSLCYGPIST</sequence>
<dbReference type="Proteomes" id="UP001229421">
    <property type="component" value="Unassembled WGS sequence"/>
</dbReference>
<comment type="caution">
    <text evidence="4">The sequence shown here is derived from an EMBL/GenBank/DDBJ whole genome shotgun (WGS) entry which is preliminary data.</text>
</comment>
<dbReference type="AlphaFoldDB" id="A0AAD8NHJ9"/>
<gene>
    <name evidence="4" type="ORF">QVD17_39833</name>
</gene>
<evidence type="ECO:0000256" key="1">
    <source>
        <dbReference type="ARBA" id="ARBA00005926"/>
    </source>
</evidence>
<keyword evidence="5" id="KW-1185">Reference proteome</keyword>
<evidence type="ECO:0000259" key="3">
    <source>
        <dbReference type="PROSITE" id="PS50011"/>
    </source>
</evidence>
<organism evidence="4 5">
    <name type="scientific">Tagetes erecta</name>
    <name type="common">African marigold</name>
    <dbReference type="NCBI Taxonomy" id="13708"/>
    <lineage>
        <taxon>Eukaryota</taxon>
        <taxon>Viridiplantae</taxon>
        <taxon>Streptophyta</taxon>
        <taxon>Embryophyta</taxon>
        <taxon>Tracheophyta</taxon>
        <taxon>Spermatophyta</taxon>
        <taxon>Magnoliopsida</taxon>
        <taxon>eudicotyledons</taxon>
        <taxon>Gunneridae</taxon>
        <taxon>Pentapetalae</taxon>
        <taxon>asterids</taxon>
        <taxon>campanulids</taxon>
        <taxon>Asterales</taxon>
        <taxon>Asteraceae</taxon>
        <taxon>Asteroideae</taxon>
        <taxon>Heliantheae alliance</taxon>
        <taxon>Tageteae</taxon>
        <taxon>Tagetes</taxon>
    </lineage>
</organism>
<dbReference type="SUPFAM" id="SSF56112">
    <property type="entry name" value="Protein kinase-like (PK-like)"/>
    <property type="match status" value="1"/>
</dbReference>
<evidence type="ECO:0000313" key="4">
    <source>
        <dbReference type="EMBL" id="KAK1408198.1"/>
    </source>
</evidence>
<dbReference type="Gene3D" id="1.10.510.10">
    <property type="entry name" value="Transferase(Phosphotransferase) domain 1"/>
    <property type="match status" value="1"/>
</dbReference>
<proteinExistence type="inferred from homology"/>
<evidence type="ECO:0000313" key="5">
    <source>
        <dbReference type="Proteomes" id="UP001229421"/>
    </source>
</evidence>
<dbReference type="InterPro" id="IPR055900">
    <property type="entry name" value="DUF7477"/>
</dbReference>
<reference evidence="4" key="1">
    <citation type="journal article" date="2023" name="bioRxiv">
        <title>Improved chromosome-level genome assembly for marigold (Tagetes erecta).</title>
        <authorList>
            <person name="Jiang F."/>
            <person name="Yuan L."/>
            <person name="Wang S."/>
            <person name="Wang H."/>
            <person name="Xu D."/>
            <person name="Wang A."/>
            <person name="Fan W."/>
        </authorList>
    </citation>
    <scope>NUCLEOTIDE SEQUENCE</scope>
    <source>
        <strain evidence="4">WSJ</strain>
        <tissue evidence="4">Leaf</tissue>
    </source>
</reference>
<feature type="domain" description="Protein kinase" evidence="3">
    <location>
        <begin position="1"/>
        <end position="206"/>
    </location>
</feature>
<comment type="similarity">
    <text evidence="1">Belongs to the protein kinase superfamily. CK1 Ser/Thr protein kinase family. Casein kinase I subfamily.</text>
</comment>
<dbReference type="GO" id="GO:0005524">
    <property type="term" value="F:ATP binding"/>
    <property type="evidence" value="ECO:0007669"/>
    <property type="project" value="InterPro"/>
</dbReference>
<dbReference type="PROSITE" id="PS50011">
    <property type="entry name" value="PROTEIN_KINASE_DOM"/>
    <property type="match status" value="1"/>
</dbReference>
<dbReference type="EC" id="2.7.11.1" evidence="2"/>